<proteinExistence type="inferred from homology"/>
<evidence type="ECO:0000259" key="3">
    <source>
        <dbReference type="Pfam" id="PF01248"/>
    </source>
</evidence>
<dbReference type="AlphaFoldDB" id="A0A1Y1S8C5"/>
<dbReference type="InterPro" id="IPR018492">
    <property type="entry name" value="Ribosomal_eL8/Nhp2"/>
</dbReference>
<dbReference type="Pfam" id="PF01248">
    <property type="entry name" value="Ribosomal_L7Ae"/>
    <property type="match status" value="1"/>
</dbReference>
<sequence length="114" mass="12545">MEREILSAKKSEALYKLIKTYKNEDKVRTGTNETIKAVKNGTAVLVVLADNSVPLCLTNAIVDLCEQQGIRFVYVEQKELLGKACLLTTNAISLAIVEDKENDSSQMLKALSVV</sequence>
<dbReference type="InterPro" id="IPR004038">
    <property type="entry name" value="Ribosomal_eL8/eL30/eS12/Gad45"/>
</dbReference>
<keyword evidence="5" id="KW-1185">Reference proteome</keyword>
<dbReference type="VEuPathDB" id="MicrosporidiaDB:ECANGB1_132"/>
<organism evidence="4 5">
    <name type="scientific">Enterospora canceri</name>
    <dbReference type="NCBI Taxonomy" id="1081671"/>
    <lineage>
        <taxon>Eukaryota</taxon>
        <taxon>Fungi</taxon>
        <taxon>Fungi incertae sedis</taxon>
        <taxon>Microsporidia</taxon>
        <taxon>Enterocytozoonidae</taxon>
        <taxon>Enterospora</taxon>
    </lineage>
</organism>
<accession>A0A1Y1S8C5</accession>
<dbReference type="Proteomes" id="UP000192639">
    <property type="component" value="Unassembled WGS sequence"/>
</dbReference>
<keyword evidence="2" id="KW-0687">Ribonucleoprotein</keyword>
<dbReference type="GO" id="GO:1990904">
    <property type="term" value="C:ribonucleoprotein complex"/>
    <property type="evidence" value="ECO:0007669"/>
    <property type="project" value="UniProtKB-KW"/>
</dbReference>
<reference evidence="4 5" key="1">
    <citation type="journal article" date="2017" name="Environ. Microbiol.">
        <title>Decay of the glycolytic pathway and adaptation to intranuclear parasitism within Enterocytozoonidae microsporidia.</title>
        <authorList>
            <person name="Wiredu Boakye D."/>
            <person name="Jaroenlak P."/>
            <person name="Prachumwat A."/>
            <person name="Williams T.A."/>
            <person name="Bateman K.S."/>
            <person name="Itsathitphaisarn O."/>
            <person name="Sritunyalucksana K."/>
            <person name="Paszkiewicz K.H."/>
            <person name="Moore K.A."/>
            <person name="Stentiford G.D."/>
            <person name="Williams B.A."/>
        </authorList>
    </citation>
    <scope>NUCLEOTIDE SEQUENCE [LARGE SCALE GENOMIC DNA]</scope>
    <source>
        <strain evidence="4 5">GB1</strain>
    </source>
</reference>
<dbReference type="SUPFAM" id="SSF55315">
    <property type="entry name" value="L30e-like"/>
    <property type="match status" value="1"/>
</dbReference>
<protein>
    <submittedName>
        <fullName evidence="4">RL7A</fullName>
    </submittedName>
</protein>
<comment type="similarity">
    <text evidence="1">Belongs to the eukaryotic ribosomal protein eL8 family.</text>
</comment>
<dbReference type="InterPro" id="IPR029064">
    <property type="entry name" value="Ribosomal_eL30-like_sf"/>
</dbReference>
<dbReference type="Gene3D" id="3.30.1330.30">
    <property type="match status" value="1"/>
</dbReference>
<comment type="caution">
    <text evidence="4">The sequence shown here is derived from an EMBL/GenBank/DDBJ whole genome shotgun (WGS) entry which is preliminary data.</text>
</comment>
<evidence type="ECO:0000313" key="5">
    <source>
        <dbReference type="Proteomes" id="UP000192639"/>
    </source>
</evidence>
<dbReference type="PRINTS" id="PR00881">
    <property type="entry name" value="L7ARS6FAMILY"/>
</dbReference>
<evidence type="ECO:0000256" key="2">
    <source>
        <dbReference type="ARBA" id="ARBA00023274"/>
    </source>
</evidence>
<evidence type="ECO:0000256" key="1">
    <source>
        <dbReference type="ARBA" id="ARBA00007337"/>
    </source>
</evidence>
<dbReference type="OrthoDB" id="1924699at2759"/>
<gene>
    <name evidence="4" type="primary">RL7A</name>
    <name evidence="4" type="ORF">ECANGB1_132</name>
</gene>
<evidence type="ECO:0000313" key="4">
    <source>
        <dbReference type="EMBL" id="ORD94699.1"/>
    </source>
</evidence>
<name>A0A1Y1S8C5_9MICR</name>
<dbReference type="EMBL" id="LWDP01000011">
    <property type="protein sequence ID" value="ORD94699.1"/>
    <property type="molecule type" value="Genomic_DNA"/>
</dbReference>
<feature type="domain" description="Ribosomal protein eL8/eL30/eS12/Gadd45" evidence="3">
    <location>
        <begin position="13"/>
        <end position="102"/>
    </location>
</feature>